<dbReference type="Proteomes" id="UP001437256">
    <property type="component" value="Unassembled WGS sequence"/>
</dbReference>
<keyword evidence="4" id="KW-1185">Reference proteome</keyword>
<keyword evidence="1" id="KW-0175">Coiled coil</keyword>
<protein>
    <recommendedName>
        <fullName evidence="5">Transposase</fullName>
    </recommendedName>
</protein>
<feature type="compositionally biased region" description="Basic and acidic residues" evidence="2">
    <location>
        <begin position="120"/>
        <end position="130"/>
    </location>
</feature>
<evidence type="ECO:0000313" key="3">
    <source>
        <dbReference type="EMBL" id="KAL0059794.1"/>
    </source>
</evidence>
<reference evidence="3 4" key="1">
    <citation type="submission" date="2024-05" db="EMBL/GenBank/DDBJ databases">
        <title>A draft genome resource for the thread blight pathogen Marasmius tenuissimus strain MS-2.</title>
        <authorList>
            <person name="Yulfo-Soto G.E."/>
            <person name="Baruah I.K."/>
            <person name="Amoako-Attah I."/>
            <person name="Bukari Y."/>
            <person name="Meinhardt L.W."/>
            <person name="Bailey B.A."/>
            <person name="Cohen S.P."/>
        </authorList>
    </citation>
    <scope>NUCLEOTIDE SEQUENCE [LARGE SCALE GENOMIC DNA]</scope>
    <source>
        <strain evidence="3 4">MS-2</strain>
    </source>
</reference>
<evidence type="ECO:0008006" key="5">
    <source>
        <dbReference type="Google" id="ProtNLM"/>
    </source>
</evidence>
<feature type="region of interest" description="Disordered" evidence="2">
    <location>
        <begin position="229"/>
        <end position="271"/>
    </location>
</feature>
<organism evidence="3 4">
    <name type="scientific">Marasmius tenuissimus</name>
    <dbReference type="NCBI Taxonomy" id="585030"/>
    <lineage>
        <taxon>Eukaryota</taxon>
        <taxon>Fungi</taxon>
        <taxon>Dikarya</taxon>
        <taxon>Basidiomycota</taxon>
        <taxon>Agaricomycotina</taxon>
        <taxon>Agaricomycetes</taxon>
        <taxon>Agaricomycetidae</taxon>
        <taxon>Agaricales</taxon>
        <taxon>Marasmiineae</taxon>
        <taxon>Marasmiaceae</taxon>
        <taxon>Marasmius</taxon>
    </lineage>
</organism>
<feature type="coiled-coil region" evidence="1">
    <location>
        <begin position="21"/>
        <end position="51"/>
    </location>
</feature>
<evidence type="ECO:0000256" key="1">
    <source>
        <dbReference type="SAM" id="Coils"/>
    </source>
</evidence>
<name>A0ABR2ZF00_9AGAR</name>
<accession>A0ABR2ZF00</accession>
<sequence>MFSQISIITASILRITKNEAFNNLEVEKIALEREVQQLKQYNAQLQTQLLNVCTNSISASLPPASSASTSASAAQSTATSKQEKPDSCHVKWWMCPSSTDQHAFRKFKAGKVIDDDNDTGSDKDSDKENDNDSSSKNGVFAWIKQNDGSLISLEEKRLTYRHHHHFWNDLNYPEAPRNFSTIKYDHIDTFVKFIEEKHPWLALCNSNWKAKKLAKQNFKLWRTTFMRRKARDAKEKEKKEKKSRKRGRTEQDKDTDKDHDNGKTASVSAAGGAKKKLKVPLTRVVISDSESDHGDSPAVCLFSTLQTPYLCLITCSS</sequence>
<dbReference type="EMBL" id="JBBXMP010000206">
    <property type="protein sequence ID" value="KAL0059794.1"/>
    <property type="molecule type" value="Genomic_DNA"/>
</dbReference>
<feature type="compositionally biased region" description="Basic and acidic residues" evidence="2">
    <location>
        <begin position="248"/>
        <end position="262"/>
    </location>
</feature>
<feature type="region of interest" description="Disordered" evidence="2">
    <location>
        <begin position="115"/>
        <end position="138"/>
    </location>
</feature>
<gene>
    <name evidence="3" type="ORF">AAF712_013435</name>
</gene>
<evidence type="ECO:0000313" key="4">
    <source>
        <dbReference type="Proteomes" id="UP001437256"/>
    </source>
</evidence>
<proteinExistence type="predicted"/>
<comment type="caution">
    <text evidence="3">The sequence shown here is derived from an EMBL/GenBank/DDBJ whole genome shotgun (WGS) entry which is preliminary data.</text>
</comment>
<evidence type="ECO:0000256" key="2">
    <source>
        <dbReference type="SAM" id="MobiDB-lite"/>
    </source>
</evidence>